<evidence type="ECO:0000256" key="4">
    <source>
        <dbReference type="ARBA" id="ARBA00022496"/>
    </source>
</evidence>
<feature type="domain" description="TonB-dependent receptor-like beta-barrel" evidence="14">
    <location>
        <begin position="245"/>
        <end position="706"/>
    </location>
</feature>
<dbReference type="PANTHER" id="PTHR32552">
    <property type="entry name" value="FERRICHROME IRON RECEPTOR-RELATED"/>
    <property type="match status" value="1"/>
</dbReference>
<keyword evidence="2 11" id="KW-0813">Transport</keyword>
<evidence type="ECO:0000313" key="17">
    <source>
        <dbReference type="Proteomes" id="UP001557485"/>
    </source>
</evidence>
<evidence type="ECO:0000256" key="2">
    <source>
        <dbReference type="ARBA" id="ARBA00022448"/>
    </source>
</evidence>
<comment type="caution">
    <text evidence="16">The sequence shown here is derived from an EMBL/GenBank/DDBJ whole genome shotgun (WGS) entry which is preliminary data.</text>
</comment>
<accession>A0ABV3U7T2</accession>
<evidence type="ECO:0000256" key="12">
    <source>
        <dbReference type="RuleBase" id="RU003357"/>
    </source>
</evidence>
<dbReference type="PANTHER" id="PTHR32552:SF81">
    <property type="entry name" value="TONB-DEPENDENT OUTER MEMBRANE RECEPTOR"/>
    <property type="match status" value="1"/>
</dbReference>
<feature type="signal peptide" evidence="13">
    <location>
        <begin position="1"/>
        <end position="19"/>
    </location>
</feature>
<evidence type="ECO:0000256" key="13">
    <source>
        <dbReference type="SAM" id="SignalP"/>
    </source>
</evidence>
<sequence length="740" mass="80924">MKKALTKLGIICLTIPAAAQVFGAPRESTMLEEVLVTAEKRSQSIQDIPASISAFDERAVRDAGIVDVSLVAPRVPGFYAGGFGTSRPQLYIRGIGTRQFDPGSESSVGVFVDEAYLGRTGGVLGTLKDVQRIEVLKGPQGTLYGRNVIGGVVNVVTKGPSDEFEAEAEIGAGNYNSKNLFGAVSGPLIEGKLSGRAALWHSYREGYMTNLTTGEHPQGLDNSGGRFRLLFTPIDNLRMDLIADFARDTGDSFQGESIGSTANPDGILLGGGGTPKKSGNKFKQFYTTDTDYSRDVDALNAKIEYDLESGTLISVSTYREMSYSDDRDFDNTSLDVMRQISVEDSEQITQEVRFVSTPDGSLSFNGKVDWIAGIYYFSDESTHFDTFKYGPDSAVYAPTADGSYPTDVTGGSFDTTSNAYFGQATILLTDQLDLTLGLRYTKDTKSAILSGTTTDARPLVSADFVVVNPEQEFTSTDPKAVLNYRVNDELSFYTSYSQGFKSGGYQYTSLTASQAGIVFEPEQLVAYEIGFKSQWLDNSLTFNGAVYQFDYTDIQVSRVVQLSDGSTPSLIDNAGESEIRGLEMDLLYRPTVALTLNFAYAYTDAKYLDYVASNAVDYSDTRMVRAPENSFNIGAEYIIPLKDEMELILRGDYSYNSEFFHEPGEADAKYGTTAPYTKEDAYGLANVRATVNIDSNWRASVWANNVLDEEYRSTILALPGQVINIYGLPRTFGATVAWTY</sequence>
<evidence type="ECO:0000256" key="5">
    <source>
        <dbReference type="ARBA" id="ARBA00022692"/>
    </source>
</evidence>
<keyword evidence="13" id="KW-0732">Signal</keyword>
<dbReference type="Proteomes" id="UP001557485">
    <property type="component" value="Unassembled WGS sequence"/>
</dbReference>
<keyword evidence="16" id="KW-0675">Receptor</keyword>
<evidence type="ECO:0000256" key="1">
    <source>
        <dbReference type="ARBA" id="ARBA00004571"/>
    </source>
</evidence>
<reference evidence="16 17" key="1">
    <citation type="journal article" date="2011" name="Int. J. Syst. Evol. Microbiol.">
        <title>Zhongshania antarctica gen. nov., sp. nov. and Zhongshania guokunii sp. nov., gammaproteobacteria respectively isolated from coastal attached (fast) ice and surface seawater of the Antarctic.</title>
        <authorList>
            <person name="Li H.J."/>
            <person name="Zhang X.Y."/>
            <person name="Chen C.X."/>
            <person name="Zhang Y.J."/>
            <person name="Gao Z.M."/>
            <person name="Yu Y."/>
            <person name="Chen X.L."/>
            <person name="Chen B."/>
            <person name="Zhang Y.Z."/>
        </authorList>
    </citation>
    <scope>NUCLEOTIDE SEQUENCE [LARGE SCALE GENOMIC DNA]</scope>
    <source>
        <strain evidence="16 17">ZS6-22T</strain>
    </source>
</reference>
<comment type="similarity">
    <text evidence="11 12">Belongs to the TonB-dependent receptor family.</text>
</comment>
<evidence type="ECO:0000259" key="15">
    <source>
        <dbReference type="Pfam" id="PF07715"/>
    </source>
</evidence>
<dbReference type="InterPro" id="IPR012910">
    <property type="entry name" value="Plug_dom"/>
</dbReference>
<evidence type="ECO:0000256" key="10">
    <source>
        <dbReference type="ARBA" id="ARBA00023237"/>
    </source>
</evidence>
<evidence type="ECO:0000256" key="9">
    <source>
        <dbReference type="ARBA" id="ARBA00023136"/>
    </source>
</evidence>
<keyword evidence="5 11" id="KW-0812">Transmembrane</keyword>
<evidence type="ECO:0000256" key="8">
    <source>
        <dbReference type="ARBA" id="ARBA00023077"/>
    </source>
</evidence>
<keyword evidence="9 11" id="KW-0472">Membrane</keyword>
<dbReference type="InterPro" id="IPR036942">
    <property type="entry name" value="Beta-barrel_TonB_sf"/>
</dbReference>
<dbReference type="InterPro" id="IPR000531">
    <property type="entry name" value="Beta-barrel_TonB"/>
</dbReference>
<dbReference type="Gene3D" id="2.40.170.20">
    <property type="entry name" value="TonB-dependent receptor, beta-barrel domain"/>
    <property type="match status" value="1"/>
</dbReference>
<dbReference type="Pfam" id="PF00593">
    <property type="entry name" value="TonB_dep_Rec_b-barrel"/>
    <property type="match status" value="1"/>
</dbReference>
<evidence type="ECO:0000313" key="16">
    <source>
        <dbReference type="EMBL" id="MEX1669506.1"/>
    </source>
</evidence>
<dbReference type="SUPFAM" id="SSF56935">
    <property type="entry name" value="Porins"/>
    <property type="match status" value="1"/>
</dbReference>
<gene>
    <name evidence="16" type="ORF">AB4876_11340</name>
</gene>
<dbReference type="InterPro" id="IPR039426">
    <property type="entry name" value="TonB-dep_rcpt-like"/>
</dbReference>
<evidence type="ECO:0000256" key="6">
    <source>
        <dbReference type="ARBA" id="ARBA00023004"/>
    </source>
</evidence>
<protein>
    <submittedName>
        <fullName evidence="16">TonB-dependent receptor</fullName>
    </submittedName>
</protein>
<keyword evidence="4" id="KW-0410">Iron transport</keyword>
<dbReference type="EMBL" id="JBFRYA010000009">
    <property type="protein sequence ID" value="MEX1669506.1"/>
    <property type="molecule type" value="Genomic_DNA"/>
</dbReference>
<comment type="subcellular location">
    <subcellularLocation>
        <location evidence="1 11">Cell outer membrane</location>
        <topology evidence="1 11">Multi-pass membrane protein</topology>
    </subcellularLocation>
</comment>
<keyword evidence="10 11" id="KW-0998">Cell outer membrane</keyword>
<dbReference type="Pfam" id="PF07715">
    <property type="entry name" value="Plug"/>
    <property type="match status" value="1"/>
</dbReference>
<evidence type="ECO:0000256" key="3">
    <source>
        <dbReference type="ARBA" id="ARBA00022452"/>
    </source>
</evidence>
<dbReference type="PROSITE" id="PS52016">
    <property type="entry name" value="TONB_DEPENDENT_REC_3"/>
    <property type="match status" value="1"/>
</dbReference>
<evidence type="ECO:0000256" key="7">
    <source>
        <dbReference type="ARBA" id="ARBA00023065"/>
    </source>
</evidence>
<keyword evidence="17" id="KW-1185">Reference proteome</keyword>
<proteinExistence type="inferred from homology"/>
<keyword evidence="8 12" id="KW-0798">TonB box</keyword>
<organism evidence="16 17">
    <name type="scientific">Zhongshania guokunii</name>
    <dbReference type="NCBI Taxonomy" id="641783"/>
    <lineage>
        <taxon>Bacteria</taxon>
        <taxon>Pseudomonadati</taxon>
        <taxon>Pseudomonadota</taxon>
        <taxon>Gammaproteobacteria</taxon>
        <taxon>Cellvibrionales</taxon>
        <taxon>Spongiibacteraceae</taxon>
        <taxon>Zhongshania</taxon>
    </lineage>
</organism>
<keyword evidence="6" id="KW-0408">Iron</keyword>
<feature type="domain" description="TonB-dependent receptor plug" evidence="15">
    <location>
        <begin position="45"/>
        <end position="152"/>
    </location>
</feature>
<evidence type="ECO:0000259" key="14">
    <source>
        <dbReference type="Pfam" id="PF00593"/>
    </source>
</evidence>
<evidence type="ECO:0000256" key="11">
    <source>
        <dbReference type="PROSITE-ProRule" id="PRU01360"/>
    </source>
</evidence>
<keyword evidence="7" id="KW-0406">Ion transport</keyword>
<feature type="chain" id="PRO_5045611528" evidence="13">
    <location>
        <begin position="20"/>
        <end position="740"/>
    </location>
</feature>
<name>A0ABV3U7T2_9GAMM</name>
<dbReference type="RefSeq" id="WP_368381769.1">
    <property type="nucleotide sequence ID" value="NZ_JBFRYA010000009.1"/>
</dbReference>
<keyword evidence="3 11" id="KW-1134">Transmembrane beta strand</keyword>